<name>A0A3B7ML38_9BACT</name>
<dbReference type="Gene3D" id="2.170.130.10">
    <property type="entry name" value="TonB-dependent receptor, plug domain"/>
    <property type="match status" value="1"/>
</dbReference>
<protein>
    <submittedName>
        <fullName evidence="8">TonB-dependent receptor</fullName>
    </submittedName>
</protein>
<evidence type="ECO:0000313" key="8">
    <source>
        <dbReference type="EMBL" id="AXY74387.1"/>
    </source>
</evidence>
<dbReference type="Proteomes" id="UP000263900">
    <property type="component" value="Chromosome"/>
</dbReference>
<keyword evidence="5" id="KW-0732">Signal</keyword>
<keyword evidence="8" id="KW-0675">Receptor</keyword>
<reference evidence="8 9" key="1">
    <citation type="submission" date="2018-09" db="EMBL/GenBank/DDBJ databases">
        <title>Genome sequencing of strain 6GH32-13.</title>
        <authorList>
            <person name="Weon H.-Y."/>
            <person name="Heo J."/>
            <person name="Kwon S.-W."/>
        </authorList>
    </citation>
    <scope>NUCLEOTIDE SEQUENCE [LARGE SCALE GENOMIC DNA]</scope>
    <source>
        <strain evidence="8 9">5GH32-13</strain>
    </source>
</reference>
<gene>
    <name evidence="8" type="ORF">D3H65_10535</name>
</gene>
<evidence type="ECO:0000259" key="7">
    <source>
        <dbReference type="Pfam" id="PF07715"/>
    </source>
</evidence>
<dbReference type="Pfam" id="PF00593">
    <property type="entry name" value="TonB_dep_Rec_b-barrel"/>
    <property type="match status" value="1"/>
</dbReference>
<dbReference type="Gene3D" id="2.60.40.1120">
    <property type="entry name" value="Carboxypeptidase-like, regulatory domain"/>
    <property type="match status" value="1"/>
</dbReference>
<dbReference type="OrthoDB" id="9768470at2"/>
<feature type="domain" description="TonB-dependent receptor plug" evidence="7">
    <location>
        <begin position="237"/>
        <end position="331"/>
    </location>
</feature>
<comment type="similarity">
    <text evidence="4">Belongs to the TonB-dependent receptor family.</text>
</comment>
<accession>A0A3B7ML38</accession>
<dbReference type="Gene3D" id="2.40.170.20">
    <property type="entry name" value="TonB-dependent receptor, beta-barrel domain"/>
    <property type="match status" value="1"/>
</dbReference>
<evidence type="ECO:0000256" key="3">
    <source>
        <dbReference type="ARBA" id="ARBA00023237"/>
    </source>
</evidence>
<evidence type="ECO:0000259" key="6">
    <source>
        <dbReference type="Pfam" id="PF00593"/>
    </source>
</evidence>
<dbReference type="InterPro" id="IPR037066">
    <property type="entry name" value="Plug_dom_sf"/>
</dbReference>
<dbReference type="PANTHER" id="PTHR40980:SF5">
    <property type="entry name" value="TONB-DEPENDENT RECEPTOR"/>
    <property type="match status" value="1"/>
</dbReference>
<comment type="subcellular location">
    <subcellularLocation>
        <location evidence="1 4">Cell outer membrane</location>
    </subcellularLocation>
</comment>
<keyword evidence="3" id="KW-0998">Cell outer membrane</keyword>
<dbReference type="PANTHER" id="PTHR40980">
    <property type="entry name" value="PLUG DOMAIN-CONTAINING PROTEIN"/>
    <property type="match status" value="1"/>
</dbReference>
<proteinExistence type="inferred from homology"/>
<dbReference type="InterPro" id="IPR012910">
    <property type="entry name" value="Plug_dom"/>
</dbReference>
<dbReference type="InterPro" id="IPR036942">
    <property type="entry name" value="Beta-barrel_TonB_sf"/>
</dbReference>
<evidence type="ECO:0000256" key="2">
    <source>
        <dbReference type="ARBA" id="ARBA00023136"/>
    </source>
</evidence>
<dbReference type="KEGG" id="pseg:D3H65_10535"/>
<evidence type="ECO:0000256" key="5">
    <source>
        <dbReference type="SAM" id="SignalP"/>
    </source>
</evidence>
<dbReference type="Pfam" id="PF07715">
    <property type="entry name" value="Plug"/>
    <property type="match status" value="1"/>
</dbReference>
<feature type="chain" id="PRO_5017619799" evidence="5">
    <location>
        <begin position="35"/>
        <end position="1067"/>
    </location>
</feature>
<dbReference type="InterPro" id="IPR000531">
    <property type="entry name" value="Beta-barrel_TonB"/>
</dbReference>
<dbReference type="SUPFAM" id="SSF49464">
    <property type="entry name" value="Carboxypeptidase regulatory domain-like"/>
    <property type="match status" value="1"/>
</dbReference>
<keyword evidence="4" id="KW-0798">TonB box</keyword>
<dbReference type="SUPFAM" id="SSF56935">
    <property type="entry name" value="Porins"/>
    <property type="match status" value="1"/>
</dbReference>
<sequence>MIDMTSTNRLRCRVAIRWLFCTSLCLVCSFFTHAQLTTLTEKVSIKLSNTTALKILQELDRQSVYAFSYTQTQLDKISIAAFNQEQVTLGKALELLSAQAGLVYQVSEKVIAVKVAARVAPDPAALQGKPGKISGVVRSVNNEVMPGVSVSVEGMEKGITTSVSGDYVVTLPAGTYTLLVSFIGYQTKRISDVVVKEGELTDLSVALERKDSRQLEAVVVTSSARRESVKALLMTQKNNASMTDGISAEQIRVTPDNNTGQVLKRVSGITVQNDKFVTIRGVSDRYNNVLINGASLPSTEPNRRNFSFDIIPSSLVDNVVVNKTATPDLPGEFTGGLVQVNSKDVPAENFLQVLVGTGFNTASANKDFLSFRRDKQASIGRIDADRKWFGDGRAFDQLQYIKSLYAKDTATIRRINKQIPDRWQRYSAPYMPQQNYQLSGGVNKRFANNQSLGFVAAVTYLNEQFYEEGNARSLQNYDFNIQRYRYNTTIGGLFNMAYKSKKHKIAWKNLYNDKYSNQFDDRYGYQISNSRFENRSGEVTLSSRMMQTRLEGEHTVSRADIRINWYGDYIKYTREQPDGRFLVGTDVDSGKHMYRYNFNERSLFWGGLYASQLKEKRYNTGVNVSVPFQIAKERQLFKTGYAYSKRDADFDATGLRIVEAAGASYTEGMQGLPYAEIVSPAAVAAGKVEYTPSYIRNGTTGDRYTGKQILQAGYAMLDLKVLKKLRLTGGLRFEDNEMTLSTVFYDANGSSAFHDSAYREKDWLPSVNIIYSVTDKFNIRGAFSKTLARPEFVERSPYIYYDFVEQVQVIGQYALVTSRIKNYDIRFEYYPSGNEIFSASLFYKDFDKPVERFYLLGNPTNAVMYQNLHSATAKGFEVDLRKSFDFINPTLPWLSNLFISANYTYLKGEISYLVTKSPYTQKDTNFVADGKRPIQGLSPYIINAGLNYQGKVWGFNIAYNRFGRRIVNGGTNATIIQYENSRDIVDIQLSTKLFKQKAELKFNIGDLLNQYTIIYSNNTNGRKEGYPYPTEGDNNDPKGDAYNEALDFENYKVKRGANFLITLSYKL</sequence>
<dbReference type="AlphaFoldDB" id="A0A3B7ML38"/>
<evidence type="ECO:0000313" key="9">
    <source>
        <dbReference type="Proteomes" id="UP000263900"/>
    </source>
</evidence>
<evidence type="ECO:0000256" key="4">
    <source>
        <dbReference type="RuleBase" id="RU003357"/>
    </source>
</evidence>
<dbReference type="GO" id="GO:0009279">
    <property type="term" value="C:cell outer membrane"/>
    <property type="evidence" value="ECO:0007669"/>
    <property type="project" value="UniProtKB-SubCell"/>
</dbReference>
<dbReference type="InterPro" id="IPR008969">
    <property type="entry name" value="CarboxyPept-like_regulatory"/>
</dbReference>
<dbReference type="Pfam" id="PF13620">
    <property type="entry name" value="CarboxypepD_reg"/>
    <property type="match status" value="1"/>
</dbReference>
<organism evidence="8 9">
    <name type="scientific">Paraflavitalea soli</name>
    <dbReference type="NCBI Taxonomy" id="2315862"/>
    <lineage>
        <taxon>Bacteria</taxon>
        <taxon>Pseudomonadati</taxon>
        <taxon>Bacteroidota</taxon>
        <taxon>Chitinophagia</taxon>
        <taxon>Chitinophagales</taxon>
        <taxon>Chitinophagaceae</taxon>
        <taxon>Paraflavitalea</taxon>
    </lineage>
</organism>
<feature type="signal peptide" evidence="5">
    <location>
        <begin position="1"/>
        <end position="34"/>
    </location>
</feature>
<keyword evidence="9" id="KW-1185">Reference proteome</keyword>
<dbReference type="EMBL" id="CP032157">
    <property type="protein sequence ID" value="AXY74387.1"/>
    <property type="molecule type" value="Genomic_DNA"/>
</dbReference>
<keyword evidence="2 4" id="KW-0472">Membrane</keyword>
<evidence type="ECO:0000256" key="1">
    <source>
        <dbReference type="ARBA" id="ARBA00004442"/>
    </source>
</evidence>
<feature type="domain" description="TonB-dependent receptor-like beta-barrel" evidence="6">
    <location>
        <begin position="559"/>
        <end position="991"/>
    </location>
</feature>